<dbReference type="InterPro" id="IPR041522">
    <property type="entry name" value="CdaR_GGDEF"/>
</dbReference>
<dbReference type="EMBL" id="RXHU01000022">
    <property type="protein sequence ID" value="RTE10207.1"/>
    <property type="molecule type" value="Genomic_DNA"/>
</dbReference>
<dbReference type="Pfam" id="PF12833">
    <property type="entry name" value="HTH_18"/>
    <property type="match status" value="1"/>
</dbReference>
<dbReference type="InterPro" id="IPR020449">
    <property type="entry name" value="Tscrpt_reg_AraC-type_HTH"/>
</dbReference>
<dbReference type="AlphaFoldDB" id="A0A430JGP2"/>
<evidence type="ECO:0000313" key="7">
    <source>
        <dbReference type="Proteomes" id="UP000276128"/>
    </source>
</evidence>
<feature type="transmembrane region" description="Helical" evidence="4">
    <location>
        <begin position="6"/>
        <end position="28"/>
    </location>
</feature>
<evidence type="ECO:0000256" key="2">
    <source>
        <dbReference type="ARBA" id="ARBA00023125"/>
    </source>
</evidence>
<organism evidence="6 7">
    <name type="scientific">Paenibacillus whitsoniae</name>
    <dbReference type="NCBI Taxonomy" id="2496558"/>
    <lineage>
        <taxon>Bacteria</taxon>
        <taxon>Bacillati</taxon>
        <taxon>Bacillota</taxon>
        <taxon>Bacilli</taxon>
        <taxon>Bacillales</taxon>
        <taxon>Paenibacillaceae</taxon>
        <taxon>Paenibacillus</taxon>
    </lineage>
</organism>
<keyword evidence="2" id="KW-0238">DNA-binding</keyword>
<dbReference type="Pfam" id="PF17853">
    <property type="entry name" value="GGDEF_2"/>
    <property type="match status" value="1"/>
</dbReference>
<dbReference type="InterPro" id="IPR018062">
    <property type="entry name" value="HTH_AraC-typ_CS"/>
</dbReference>
<dbReference type="PROSITE" id="PS00041">
    <property type="entry name" value="HTH_ARAC_FAMILY_1"/>
    <property type="match status" value="1"/>
</dbReference>
<dbReference type="SMART" id="SM00342">
    <property type="entry name" value="HTH_ARAC"/>
    <property type="match status" value="1"/>
</dbReference>
<dbReference type="InterPro" id="IPR018060">
    <property type="entry name" value="HTH_AraC"/>
</dbReference>
<proteinExistence type="predicted"/>
<keyword evidence="7" id="KW-1185">Reference proteome</keyword>
<dbReference type="PANTHER" id="PTHR43280">
    <property type="entry name" value="ARAC-FAMILY TRANSCRIPTIONAL REGULATOR"/>
    <property type="match status" value="1"/>
</dbReference>
<dbReference type="OrthoDB" id="1975037at2"/>
<dbReference type="Proteomes" id="UP000276128">
    <property type="component" value="Unassembled WGS sequence"/>
</dbReference>
<keyword evidence="4" id="KW-1133">Transmembrane helix</keyword>
<sequence length="737" mass="83823">MPTYLYRMILFAMVLVAIPVTTIGMISYQISSKDIEKKVKESNAQILLQNQMRIEQVLKNVEMGAVQYLNSPLVTDNLYNDLIQDDFQTITSLAKGLYNLHSLSAVADTHLINLDHNWMIGNLGFTSTQEYSDIEQLKDYAKNPKNLFWLADENGIRMVVKLPIIAPSTSPKALLIIEMSKTELEKGLAQTKQLGDIYVLNQAHIPFLSNGGASFNTEALLAPLKAEKEVNGYFEGKATAVNYRVSSNNWTYVSVVSIDQVTMESKKIALVTINVCLIVFIVISAAAFYGSRRMYSPIRRLFQTIEQFGGETAEPRRKDEFAYIEDRFNALFRTRKQFQQQLQGQMGQMKEFILLKLFMGQVTESEFAFKVDAYGFAEKGRPLGVIALQIDSLQDTRYMESDKELLLFAIQNIVSELLPADRLLGSLLLDQSQVSLLTGDAGDPQELQRSFHQAAEEIKAKVHELLQLKVSIGISRVFTRYTDATNAHAEALEALKRRIRLGSDIIIHYDDIESVPENSNHLAASLNYLEDYFINALKTGDATATFEHFDQYIASIMDRDIRFNDFQFVMVELITEIHGHVQQQGGTLESLIETKSVLQTFMKLNTVQEITLWFKTDLLPPALAFFKGRADSQYINLAHQMVEMIHNGYEQDISLESCAAQLKYHPVYVSRVFKKEIGVTFIDYLTNYRVNMAKKWLKETDMKISEIAERLNYTNSTGFIRTFRKLTGMTPGQFRDS</sequence>
<feature type="domain" description="HTH araC/xylS-type" evidence="5">
    <location>
        <begin position="639"/>
        <end position="737"/>
    </location>
</feature>
<dbReference type="PRINTS" id="PR00032">
    <property type="entry name" value="HTHARAC"/>
</dbReference>
<evidence type="ECO:0000259" key="5">
    <source>
        <dbReference type="PROSITE" id="PS01124"/>
    </source>
</evidence>
<protein>
    <submittedName>
        <fullName evidence="6">AraC family transcriptional regulator</fullName>
    </submittedName>
</protein>
<keyword evidence="1" id="KW-0805">Transcription regulation</keyword>
<evidence type="ECO:0000256" key="4">
    <source>
        <dbReference type="SAM" id="Phobius"/>
    </source>
</evidence>
<feature type="transmembrane region" description="Helical" evidence="4">
    <location>
        <begin position="268"/>
        <end position="290"/>
    </location>
</feature>
<keyword evidence="4" id="KW-0472">Membrane</keyword>
<comment type="caution">
    <text evidence="6">The sequence shown here is derived from an EMBL/GenBank/DDBJ whole genome shotgun (WGS) entry which is preliminary data.</text>
</comment>
<keyword evidence="4" id="KW-0812">Transmembrane</keyword>
<dbReference type="PANTHER" id="PTHR43280:SF2">
    <property type="entry name" value="HTH-TYPE TRANSCRIPTIONAL REGULATOR EXSA"/>
    <property type="match status" value="1"/>
</dbReference>
<dbReference type="GO" id="GO:0003700">
    <property type="term" value="F:DNA-binding transcription factor activity"/>
    <property type="evidence" value="ECO:0007669"/>
    <property type="project" value="InterPro"/>
</dbReference>
<keyword evidence="3" id="KW-0804">Transcription</keyword>
<dbReference type="InterPro" id="IPR009057">
    <property type="entry name" value="Homeodomain-like_sf"/>
</dbReference>
<accession>A0A430JGP2</accession>
<dbReference type="SUPFAM" id="SSF46689">
    <property type="entry name" value="Homeodomain-like"/>
    <property type="match status" value="2"/>
</dbReference>
<dbReference type="GO" id="GO:0043565">
    <property type="term" value="F:sequence-specific DNA binding"/>
    <property type="evidence" value="ECO:0007669"/>
    <property type="project" value="InterPro"/>
</dbReference>
<evidence type="ECO:0000313" key="6">
    <source>
        <dbReference type="EMBL" id="RTE10207.1"/>
    </source>
</evidence>
<dbReference type="RefSeq" id="WP_126140789.1">
    <property type="nucleotide sequence ID" value="NZ_RXHU01000022.1"/>
</dbReference>
<dbReference type="PROSITE" id="PS01124">
    <property type="entry name" value="HTH_ARAC_FAMILY_2"/>
    <property type="match status" value="1"/>
</dbReference>
<reference evidence="6 7" key="1">
    <citation type="submission" date="2018-12" db="EMBL/GenBank/DDBJ databases">
        <title>Bacillus ochoae sp. nov., Paenibacillus whitsoniae sp. nov., Paenibacillus spiritus sp. nov. Isolated from the Mars Exploration Rover during spacecraft assembly.</title>
        <authorList>
            <person name="Seuylemezian A."/>
            <person name="Vaishampayan P."/>
        </authorList>
    </citation>
    <scope>NUCLEOTIDE SEQUENCE [LARGE SCALE GENOMIC DNA]</scope>
    <source>
        <strain evidence="6 7">MER 54</strain>
    </source>
</reference>
<gene>
    <name evidence="6" type="ORF">EJQ19_08565</name>
</gene>
<evidence type="ECO:0000256" key="1">
    <source>
        <dbReference type="ARBA" id="ARBA00023015"/>
    </source>
</evidence>
<evidence type="ECO:0000256" key="3">
    <source>
        <dbReference type="ARBA" id="ARBA00023163"/>
    </source>
</evidence>
<dbReference type="Gene3D" id="1.10.10.60">
    <property type="entry name" value="Homeodomain-like"/>
    <property type="match status" value="2"/>
</dbReference>
<name>A0A430JGP2_9BACL</name>